<feature type="domain" description="NAD-dependent epimerase/dehydratase" evidence="1">
    <location>
        <begin position="2"/>
        <end position="228"/>
    </location>
</feature>
<dbReference type="Gene3D" id="3.40.50.720">
    <property type="entry name" value="NAD(P)-binding Rossmann-like Domain"/>
    <property type="match status" value="1"/>
</dbReference>
<reference evidence="2 3" key="1">
    <citation type="submission" date="2019-09" db="EMBL/GenBank/DDBJ databases">
        <authorList>
            <person name="Khan S.A."/>
            <person name="Jeon C.O."/>
            <person name="Chun B.H."/>
            <person name="Jeong S.E."/>
        </authorList>
    </citation>
    <scope>NUCLEOTIDE SEQUENCE [LARGE SCALE GENOMIC DNA]</scope>
    <source>
        <strain evidence="2 3">KCTC 42508</strain>
    </source>
</reference>
<dbReference type="Proteomes" id="UP000323188">
    <property type="component" value="Unassembled WGS sequence"/>
</dbReference>
<evidence type="ECO:0000313" key="2">
    <source>
        <dbReference type="EMBL" id="KAA2219590.1"/>
    </source>
</evidence>
<sequence length="335" mass="37729">MVLVTGGTGLVGCHLLLRLVLSKVKVRAIYRSEEKLEDVKKVFAYYQNNPETIFNQIEWVQGNILDVPSLEAAFLGIEQVYHAAALISFDPRDFKKLRKVNVEGTANMVNLCIHHKIKKLCHVSTIGTIGRSTAGKEATESNDWNELHTNVYALTKYSAEMEVWRGSQENLNVVIVNPGVIVGPGFWNSGSGKLFTTVNKAYSYYPPGGTGFVSVTDVVSVMTLLMASTIKNERFILVAENTTYKEIMTSIATALGKKPPRKELKKWQLEVGRYFDFLKTLFTGKPRTITKNEIYSLLHPESYSSEKVRTLLHFEFEPLKESIEFASKKFMDDSP</sequence>
<dbReference type="InterPro" id="IPR001509">
    <property type="entry name" value="Epimerase_deHydtase"/>
</dbReference>
<dbReference type="AlphaFoldDB" id="A0A5B2U0S4"/>
<dbReference type="PANTHER" id="PTHR48079">
    <property type="entry name" value="PROTEIN YEEZ"/>
    <property type="match status" value="1"/>
</dbReference>
<dbReference type="SUPFAM" id="SSF51735">
    <property type="entry name" value="NAD(P)-binding Rossmann-fold domains"/>
    <property type="match status" value="1"/>
</dbReference>
<evidence type="ECO:0000313" key="3">
    <source>
        <dbReference type="Proteomes" id="UP000323188"/>
    </source>
</evidence>
<proteinExistence type="predicted"/>
<dbReference type="GO" id="GO:0004029">
    <property type="term" value="F:aldehyde dehydrogenase (NAD+) activity"/>
    <property type="evidence" value="ECO:0007669"/>
    <property type="project" value="TreeGrafter"/>
</dbReference>
<dbReference type="RefSeq" id="WP_154917999.1">
    <property type="nucleotide sequence ID" value="NZ_VUOE01000001.1"/>
</dbReference>
<name>A0A5B2U0S4_9FLAO</name>
<dbReference type="EMBL" id="VUOE01000001">
    <property type="protein sequence ID" value="KAA2219590.1"/>
    <property type="molecule type" value="Genomic_DNA"/>
</dbReference>
<protein>
    <submittedName>
        <fullName evidence="2">NAD-dependent epimerase/dehydratase family protein</fullName>
    </submittedName>
</protein>
<dbReference type="PANTHER" id="PTHR48079:SF6">
    <property type="entry name" value="NAD(P)-BINDING DOMAIN-CONTAINING PROTEIN-RELATED"/>
    <property type="match status" value="1"/>
</dbReference>
<comment type="caution">
    <text evidence="2">The sequence shown here is derived from an EMBL/GenBank/DDBJ whole genome shotgun (WGS) entry which is preliminary data.</text>
</comment>
<evidence type="ECO:0000259" key="1">
    <source>
        <dbReference type="Pfam" id="PF01370"/>
    </source>
</evidence>
<organism evidence="2 3">
    <name type="scientific">Maribacter flavus</name>
    <dbReference type="NCBI Taxonomy" id="1658664"/>
    <lineage>
        <taxon>Bacteria</taxon>
        <taxon>Pseudomonadati</taxon>
        <taxon>Bacteroidota</taxon>
        <taxon>Flavobacteriia</taxon>
        <taxon>Flavobacteriales</taxon>
        <taxon>Flavobacteriaceae</taxon>
        <taxon>Maribacter</taxon>
    </lineage>
</organism>
<gene>
    <name evidence="2" type="ORF">F0361_08330</name>
</gene>
<dbReference type="InterPro" id="IPR051783">
    <property type="entry name" value="NAD(P)-dependent_oxidoreduct"/>
</dbReference>
<dbReference type="GO" id="GO:0005737">
    <property type="term" value="C:cytoplasm"/>
    <property type="evidence" value="ECO:0007669"/>
    <property type="project" value="TreeGrafter"/>
</dbReference>
<dbReference type="Pfam" id="PF01370">
    <property type="entry name" value="Epimerase"/>
    <property type="match status" value="1"/>
</dbReference>
<accession>A0A5B2U0S4</accession>
<dbReference type="InterPro" id="IPR036291">
    <property type="entry name" value="NAD(P)-bd_dom_sf"/>
</dbReference>